<comment type="caution">
    <text evidence="2">The sequence shown here is derived from an EMBL/GenBank/DDBJ whole genome shotgun (WGS) entry which is preliminary data.</text>
</comment>
<protein>
    <recommendedName>
        <fullName evidence="4">Lipoprotein</fullName>
    </recommendedName>
</protein>
<dbReference type="EMBL" id="VIFM01000181">
    <property type="protein sequence ID" value="TQF11569.1"/>
    <property type="molecule type" value="Genomic_DNA"/>
</dbReference>
<evidence type="ECO:0008006" key="4">
    <source>
        <dbReference type="Google" id="ProtNLM"/>
    </source>
</evidence>
<evidence type="ECO:0000313" key="3">
    <source>
        <dbReference type="Proteomes" id="UP000315369"/>
    </source>
</evidence>
<feature type="signal peptide" evidence="1">
    <location>
        <begin position="1"/>
        <end position="24"/>
    </location>
</feature>
<dbReference type="Proteomes" id="UP000315369">
    <property type="component" value="Unassembled WGS sequence"/>
</dbReference>
<keyword evidence="1" id="KW-0732">Signal</keyword>
<organism evidence="2 3">
    <name type="scientific">Myxococcus llanfairpwllgwyngyllgogerychwyrndrobwllllantysiliogogogochensis</name>
    <dbReference type="NCBI Taxonomy" id="2590453"/>
    <lineage>
        <taxon>Bacteria</taxon>
        <taxon>Pseudomonadati</taxon>
        <taxon>Myxococcota</taxon>
        <taxon>Myxococcia</taxon>
        <taxon>Myxococcales</taxon>
        <taxon>Cystobacterineae</taxon>
        <taxon>Myxococcaceae</taxon>
        <taxon>Myxococcus</taxon>
    </lineage>
</organism>
<dbReference type="RefSeq" id="WP_141646684.1">
    <property type="nucleotide sequence ID" value="NZ_VIFM01000181.1"/>
</dbReference>
<evidence type="ECO:0000256" key="1">
    <source>
        <dbReference type="SAM" id="SignalP"/>
    </source>
</evidence>
<sequence length="298" mass="31990">MLTIRVHLILLAVLSLIVPSVAMAANAVAGTTYHGQIITAPPGTSVSDWNILVVPRNMGFTEIGSEGDNALLRFEVSASPLNNVEWSVWARFKYRNSSGSGTWYSGAVDYLLVRKALSAAGTLTHGENLAVPSGTSVADWNIIVSPASAGFEEPGSEFDNSLLRFSTSYTIVDNFTWQLQAPYKFRHSNQGLSFVGAGQVSYLLVSRDASFTGSATHGQTFATQGNTAVSDWSVLVLPTSVGFEEVGSEGDNALLLFDSTVQASGTYQWQAFGAFKYRFQNGEGSWNGATLSYIAVRN</sequence>
<name>A0A540WRD7_9BACT</name>
<reference evidence="2 3" key="1">
    <citation type="submission" date="2019-06" db="EMBL/GenBank/DDBJ databases">
        <authorList>
            <person name="Livingstone P."/>
            <person name="Whitworth D."/>
        </authorList>
    </citation>
    <scope>NUCLEOTIDE SEQUENCE [LARGE SCALE GENOMIC DNA]</scope>
    <source>
        <strain evidence="2 3">AM401</strain>
    </source>
</reference>
<dbReference type="AlphaFoldDB" id="A0A540WRD7"/>
<gene>
    <name evidence="2" type="ORF">FJV41_33595</name>
</gene>
<proteinExistence type="predicted"/>
<keyword evidence="3" id="KW-1185">Reference proteome</keyword>
<feature type="chain" id="PRO_5022113099" description="Lipoprotein" evidence="1">
    <location>
        <begin position="25"/>
        <end position="298"/>
    </location>
</feature>
<accession>A0A540WRD7</accession>
<evidence type="ECO:0000313" key="2">
    <source>
        <dbReference type="EMBL" id="TQF11569.1"/>
    </source>
</evidence>